<reference evidence="1" key="1">
    <citation type="submission" date="2018-05" db="EMBL/GenBank/DDBJ databases">
        <authorList>
            <person name="Lanie J.A."/>
            <person name="Ng W.-L."/>
            <person name="Kazmierczak K.M."/>
            <person name="Andrzejewski T.M."/>
            <person name="Davidsen T.M."/>
            <person name="Wayne K.J."/>
            <person name="Tettelin H."/>
            <person name="Glass J.I."/>
            <person name="Rusch D."/>
            <person name="Podicherti R."/>
            <person name="Tsui H.-C.T."/>
            <person name="Winkler M.E."/>
        </authorList>
    </citation>
    <scope>NUCLEOTIDE SEQUENCE</scope>
</reference>
<accession>A0A382EGP1</accession>
<sequence>MPLHVIPFKMPEPIEIPAHIAEQLRQMPAGEAICKGMGLLMQIEAADIILYERIDEGGLLQLESVMGRDGALSEVRADLEGESFYGQAPIGTSGLAGQALEQGQSLLVMGQLDAGEDSTMPPRLAKQLVGGEGGNVGFIYVLCLTDEAGASRGVITLIRNASEGPLNHEQPNITEGMRRLMSELVQHRKKTPAMLKQQRGR</sequence>
<proteinExistence type="predicted"/>
<gene>
    <name evidence="1" type="ORF">METZ01_LOCUS202098</name>
</gene>
<dbReference type="AlphaFoldDB" id="A0A382EGP1"/>
<protein>
    <submittedName>
        <fullName evidence="1">Uncharacterized protein</fullName>
    </submittedName>
</protein>
<dbReference type="EMBL" id="UINC01044169">
    <property type="protein sequence ID" value="SVB49244.1"/>
    <property type="molecule type" value="Genomic_DNA"/>
</dbReference>
<name>A0A382EGP1_9ZZZZ</name>
<evidence type="ECO:0000313" key="1">
    <source>
        <dbReference type="EMBL" id="SVB49244.1"/>
    </source>
</evidence>
<organism evidence="1">
    <name type="scientific">marine metagenome</name>
    <dbReference type="NCBI Taxonomy" id="408172"/>
    <lineage>
        <taxon>unclassified sequences</taxon>
        <taxon>metagenomes</taxon>
        <taxon>ecological metagenomes</taxon>
    </lineage>
</organism>